<accession>A0A6N7ITY0</accession>
<sequence length="150" mass="16742">MVVIRRIGITLDYQKISYIVAEGELEVLVTLAEELLQAAEIKVIQEPAASLVMMRALESVQGYPFNLGEVLITECVVEVNGVPGKGFALGDEPERALCLALFDAATRGNHPLTARIMAVLREEEDKIRRRERAEFSLVSRTRVEFEVMNP</sequence>
<dbReference type="EMBL" id="WHYR01000053">
    <property type="protein sequence ID" value="MQL53520.1"/>
    <property type="molecule type" value="Genomic_DNA"/>
</dbReference>
<dbReference type="GO" id="GO:0019634">
    <property type="term" value="P:organic phosphonate metabolic process"/>
    <property type="evidence" value="ECO:0007669"/>
    <property type="project" value="InterPro"/>
</dbReference>
<keyword evidence="1" id="KW-0456">Lyase</keyword>
<dbReference type="AlphaFoldDB" id="A0A6N7ITY0"/>
<dbReference type="Pfam" id="PF06754">
    <property type="entry name" value="PhnG"/>
    <property type="match status" value="1"/>
</dbReference>
<dbReference type="GO" id="GO:0016829">
    <property type="term" value="F:lyase activity"/>
    <property type="evidence" value="ECO:0007669"/>
    <property type="project" value="UniProtKB-KW"/>
</dbReference>
<dbReference type="NCBIfam" id="TIGR03293">
    <property type="entry name" value="PhnG_redo"/>
    <property type="match status" value="1"/>
</dbReference>
<evidence type="ECO:0000313" key="1">
    <source>
        <dbReference type="EMBL" id="MQL53520.1"/>
    </source>
</evidence>
<protein>
    <submittedName>
        <fullName evidence="1">Phosphonate C-P lyase system protein PhnG</fullName>
    </submittedName>
</protein>
<dbReference type="Proteomes" id="UP000441717">
    <property type="component" value="Unassembled WGS sequence"/>
</dbReference>
<dbReference type="InterPro" id="IPR009609">
    <property type="entry name" value="Phosphonate_metab_PhnG"/>
</dbReference>
<organism evidence="1 2">
    <name type="scientific">Desulfofundulus thermobenzoicus</name>
    <dbReference type="NCBI Taxonomy" id="29376"/>
    <lineage>
        <taxon>Bacteria</taxon>
        <taxon>Bacillati</taxon>
        <taxon>Bacillota</taxon>
        <taxon>Clostridia</taxon>
        <taxon>Eubacteriales</taxon>
        <taxon>Peptococcaceae</taxon>
        <taxon>Desulfofundulus</taxon>
    </lineage>
</organism>
<evidence type="ECO:0000313" key="2">
    <source>
        <dbReference type="Proteomes" id="UP000441717"/>
    </source>
</evidence>
<proteinExistence type="predicted"/>
<comment type="caution">
    <text evidence="1">The sequence shown here is derived from an EMBL/GenBank/DDBJ whole genome shotgun (WGS) entry which is preliminary data.</text>
</comment>
<keyword evidence="2" id="KW-1185">Reference proteome</keyword>
<reference evidence="1 2" key="1">
    <citation type="submission" date="2019-10" db="EMBL/GenBank/DDBJ databases">
        <title>Comparative genomics of sulfur disproportionating microorganisms.</title>
        <authorList>
            <person name="Ward L.M."/>
            <person name="Bertran E."/>
            <person name="Johnston D."/>
        </authorList>
    </citation>
    <scope>NUCLEOTIDE SEQUENCE [LARGE SCALE GENOMIC DNA]</scope>
    <source>
        <strain evidence="1 2">DSM 14055</strain>
    </source>
</reference>
<gene>
    <name evidence="1" type="primary">phnG</name>
    <name evidence="1" type="ORF">GFC01_14875</name>
</gene>
<name>A0A6N7ITY0_9FIRM</name>
<dbReference type="GO" id="GO:0015716">
    <property type="term" value="P:organic phosphonate transport"/>
    <property type="evidence" value="ECO:0007669"/>
    <property type="project" value="InterPro"/>
</dbReference>
<dbReference type="OrthoDB" id="3182891at2"/>